<dbReference type="GO" id="GO:0006012">
    <property type="term" value="P:galactose metabolic process"/>
    <property type="evidence" value="ECO:0007669"/>
    <property type="project" value="TreeGrafter"/>
</dbReference>
<feature type="domain" description="GHMP kinase C-terminal" evidence="6">
    <location>
        <begin position="237"/>
        <end position="317"/>
    </location>
</feature>
<dbReference type="GO" id="GO:0005524">
    <property type="term" value="F:ATP binding"/>
    <property type="evidence" value="ECO:0007669"/>
    <property type="project" value="UniProtKB-KW"/>
</dbReference>
<keyword evidence="1" id="KW-0808">Transferase</keyword>
<sequence length="338" mass="36346">MIIARAPVRISFGGGGTDLAAYYERFGGLVLSTAITRYCYVFISKRSRAGIGINSASTQEWTTCQSGRIPLIARPLALPRAALAWFMEQGWLHDDIDLFLTSEVPSGSGLGSSSALAVALIAALGTYCGRTLRPAEIAELACQLEIERLQMPIGKQDQYASAYGGLNTLEFSAQGVQARPLALPADILQSLNAHLLLFATGLTHNSSTILGAQQKSTREEAKTQDTLHAMKQLAAQMREALLAGQLDHFGHLLDQGWQAKRSLSGAVTTSDIDHWYALARQSGAIGGKITGAGGGGFLLLYCPLPQQQAVRKNLTQQGLQELEFEFATFGPQVSEHAW</sequence>
<dbReference type="PIRSF" id="PIRSF036406">
    <property type="entry name" value="Hept_kin"/>
    <property type="match status" value="1"/>
</dbReference>
<evidence type="ECO:0000256" key="1">
    <source>
        <dbReference type="ARBA" id="ARBA00022679"/>
    </source>
</evidence>
<dbReference type="Pfam" id="PF00288">
    <property type="entry name" value="GHMP_kinases_N"/>
    <property type="match status" value="1"/>
</dbReference>
<organism evidence="7 8">
    <name type="scientific">Dictyobacter arantiisoli</name>
    <dbReference type="NCBI Taxonomy" id="2014874"/>
    <lineage>
        <taxon>Bacteria</taxon>
        <taxon>Bacillati</taxon>
        <taxon>Chloroflexota</taxon>
        <taxon>Ktedonobacteria</taxon>
        <taxon>Ktedonobacterales</taxon>
        <taxon>Dictyobacteraceae</taxon>
        <taxon>Dictyobacter</taxon>
    </lineage>
</organism>
<dbReference type="SUPFAM" id="SSF55060">
    <property type="entry name" value="GHMP Kinase, C-terminal domain"/>
    <property type="match status" value="1"/>
</dbReference>
<protein>
    <submittedName>
        <fullName evidence="7">GHMP kinase</fullName>
    </submittedName>
</protein>
<dbReference type="InterPro" id="IPR006203">
    <property type="entry name" value="GHMP_knse_ATP-bd_CS"/>
</dbReference>
<dbReference type="InterPro" id="IPR020568">
    <property type="entry name" value="Ribosomal_Su5_D2-typ_SF"/>
</dbReference>
<proteinExistence type="predicted"/>
<keyword evidence="8" id="KW-1185">Reference proteome</keyword>
<dbReference type="SUPFAM" id="SSF54211">
    <property type="entry name" value="Ribosomal protein S5 domain 2-like"/>
    <property type="match status" value="1"/>
</dbReference>
<evidence type="ECO:0000259" key="6">
    <source>
        <dbReference type="Pfam" id="PF08544"/>
    </source>
</evidence>
<dbReference type="InterPro" id="IPR036554">
    <property type="entry name" value="GHMP_kinase_C_sf"/>
</dbReference>
<evidence type="ECO:0000313" key="8">
    <source>
        <dbReference type="Proteomes" id="UP000322530"/>
    </source>
</evidence>
<keyword evidence="4" id="KW-0067">ATP-binding</keyword>
<feature type="domain" description="GHMP kinase N-terminal" evidence="5">
    <location>
        <begin position="86"/>
        <end position="165"/>
    </location>
</feature>
<accession>A0A5A5T8C1</accession>
<dbReference type="Proteomes" id="UP000322530">
    <property type="component" value="Unassembled WGS sequence"/>
</dbReference>
<dbReference type="PRINTS" id="PR00960">
    <property type="entry name" value="LMBPPROTEIN"/>
</dbReference>
<dbReference type="Pfam" id="PF08544">
    <property type="entry name" value="GHMP_kinases_C"/>
    <property type="match status" value="1"/>
</dbReference>
<evidence type="ECO:0000313" key="7">
    <source>
        <dbReference type="EMBL" id="GCF07515.1"/>
    </source>
</evidence>
<dbReference type="InterPro" id="IPR014606">
    <property type="entry name" value="Heptose_7-P_kinase"/>
</dbReference>
<dbReference type="OrthoDB" id="9812992at2"/>
<dbReference type="EMBL" id="BIXY01000011">
    <property type="protein sequence ID" value="GCF07515.1"/>
    <property type="molecule type" value="Genomic_DNA"/>
</dbReference>
<evidence type="ECO:0000256" key="4">
    <source>
        <dbReference type="ARBA" id="ARBA00022840"/>
    </source>
</evidence>
<dbReference type="PROSITE" id="PS00627">
    <property type="entry name" value="GHMP_KINASES_ATP"/>
    <property type="match status" value="1"/>
</dbReference>
<dbReference type="PANTHER" id="PTHR10457">
    <property type="entry name" value="MEVALONATE KINASE/GALACTOKINASE"/>
    <property type="match status" value="1"/>
</dbReference>
<keyword evidence="3 7" id="KW-0418">Kinase</keyword>
<dbReference type="InterPro" id="IPR013750">
    <property type="entry name" value="GHMP_kinase_C_dom"/>
</dbReference>
<evidence type="ECO:0000259" key="5">
    <source>
        <dbReference type="Pfam" id="PF00288"/>
    </source>
</evidence>
<dbReference type="AlphaFoldDB" id="A0A5A5T8C1"/>
<gene>
    <name evidence="7" type="ORF">KDI_10790</name>
</gene>
<dbReference type="InterPro" id="IPR001174">
    <property type="entry name" value="HddA/FKP"/>
</dbReference>
<dbReference type="Gene3D" id="3.30.230.120">
    <property type="match status" value="1"/>
</dbReference>
<dbReference type="InterPro" id="IPR006204">
    <property type="entry name" value="GHMP_kinase_N_dom"/>
</dbReference>
<evidence type="ECO:0000256" key="2">
    <source>
        <dbReference type="ARBA" id="ARBA00022741"/>
    </source>
</evidence>
<comment type="caution">
    <text evidence="7">The sequence shown here is derived from an EMBL/GenBank/DDBJ whole genome shotgun (WGS) entry which is preliminary data.</text>
</comment>
<dbReference type="RefSeq" id="WP_149400533.1">
    <property type="nucleotide sequence ID" value="NZ_BIXY01000011.1"/>
</dbReference>
<evidence type="ECO:0000256" key="3">
    <source>
        <dbReference type="ARBA" id="ARBA00022777"/>
    </source>
</evidence>
<dbReference type="PANTHER" id="PTHR10457:SF29">
    <property type="entry name" value="LMBP PROTEIN"/>
    <property type="match status" value="1"/>
</dbReference>
<name>A0A5A5T8C1_9CHLR</name>
<dbReference type="GO" id="GO:0004335">
    <property type="term" value="F:galactokinase activity"/>
    <property type="evidence" value="ECO:0007669"/>
    <property type="project" value="TreeGrafter"/>
</dbReference>
<reference evidence="7 8" key="1">
    <citation type="submission" date="2019-01" db="EMBL/GenBank/DDBJ databases">
        <title>Draft genome sequence of Dictyobacter sp. Uno17.</title>
        <authorList>
            <person name="Wang C.M."/>
            <person name="Zheng Y."/>
            <person name="Sakai Y."/>
            <person name="Abe K."/>
            <person name="Yokota A."/>
            <person name="Yabe S."/>
        </authorList>
    </citation>
    <scope>NUCLEOTIDE SEQUENCE [LARGE SCALE GENOMIC DNA]</scope>
    <source>
        <strain evidence="7 8">Uno17</strain>
    </source>
</reference>
<keyword evidence="2" id="KW-0547">Nucleotide-binding</keyword>
<dbReference type="GO" id="GO:0005829">
    <property type="term" value="C:cytosol"/>
    <property type="evidence" value="ECO:0007669"/>
    <property type="project" value="TreeGrafter"/>
</dbReference>